<proteinExistence type="predicted"/>
<dbReference type="eggNOG" id="ENOG5031ATB">
    <property type="taxonomic scope" value="Bacteria"/>
</dbReference>
<dbReference type="PATRIC" id="fig|1094466.5.peg.2168"/>
<organism evidence="2 3">
    <name type="scientific">Flavobacterium indicum (strain DSM 17447 / CIP 109464 / GPTSA100-9)</name>
    <dbReference type="NCBI Taxonomy" id="1094466"/>
    <lineage>
        <taxon>Bacteria</taxon>
        <taxon>Pseudomonadati</taxon>
        <taxon>Bacteroidota</taxon>
        <taxon>Flavobacteriia</taxon>
        <taxon>Flavobacteriales</taxon>
        <taxon>Flavobacteriaceae</taxon>
        <taxon>Flavobacterium</taxon>
    </lineage>
</organism>
<keyword evidence="3" id="KW-1185">Reference proteome</keyword>
<dbReference type="OrthoDB" id="769014at2"/>
<dbReference type="KEGG" id="fin:KQS_11050"/>
<dbReference type="HOGENOM" id="CLU_2046203_0_0_10"/>
<accession>H8XPR6</accession>
<evidence type="ECO:0000313" key="3">
    <source>
        <dbReference type="Proteomes" id="UP000007599"/>
    </source>
</evidence>
<feature type="chain" id="PRO_5003617696" description="TonB C-terminal domain-containing protein" evidence="1">
    <location>
        <begin position="20"/>
        <end position="120"/>
    </location>
</feature>
<evidence type="ECO:0000313" key="2">
    <source>
        <dbReference type="EMBL" id="CCG54132.1"/>
    </source>
</evidence>
<dbReference type="Proteomes" id="UP000007599">
    <property type="component" value="Chromosome I"/>
</dbReference>
<dbReference type="RefSeq" id="WP_014389250.1">
    <property type="nucleotide sequence ID" value="NC_017025.1"/>
</dbReference>
<evidence type="ECO:0008006" key="4">
    <source>
        <dbReference type="Google" id="ProtNLM"/>
    </source>
</evidence>
<reference evidence="3" key="2">
    <citation type="submission" date="2012-03" db="EMBL/GenBank/DDBJ databases">
        <title>Complete genome sequence of Flavobacterium indicum GPTSA100-9T, isolated from warm spring water.</title>
        <authorList>
            <person name="Barbier P."/>
            <person name="Houel A."/>
            <person name="Loux V."/>
            <person name="Poulain J."/>
            <person name="Bernardet J.-F."/>
            <person name="Touchon M."/>
            <person name="Duchaud E."/>
        </authorList>
    </citation>
    <scope>NUCLEOTIDE SEQUENCE [LARGE SCALE GENOMIC DNA]</scope>
    <source>
        <strain evidence="3">DSM 17447 / CIP 109464 / GPTSA100-9</strain>
    </source>
</reference>
<feature type="signal peptide" evidence="1">
    <location>
        <begin position="1"/>
        <end position="19"/>
    </location>
</feature>
<dbReference type="AlphaFoldDB" id="H8XPR6"/>
<dbReference type="EMBL" id="HE774682">
    <property type="protein sequence ID" value="CCG54132.1"/>
    <property type="molecule type" value="Genomic_DNA"/>
</dbReference>
<sequence length="120" mass="14068">MKKLICISIFFILSSISYAQKPVVTDEDVAIELVTKEMDEVFQSEDFLKKKNKKYADIKGKMVVDIGVIQSGKVATFFKVESDVTNIDFINFMSEYILTHKFKFKLQKKQRFKIRYTITF</sequence>
<evidence type="ECO:0000256" key="1">
    <source>
        <dbReference type="SAM" id="SignalP"/>
    </source>
</evidence>
<name>H8XPR6_FLAIG</name>
<gene>
    <name evidence="2" type="ordered locus">KQS_11050</name>
</gene>
<reference evidence="2 3" key="1">
    <citation type="journal article" date="2012" name="J. Bacteriol.">
        <title>Complete Genome Sequence of Flavobacterium indicum GPSTA100-9T, Isolated from Warm Spring Water.</title>
        <authorList>
            <person name="Barbier P."/>
            <person name="Houel A."/>
            <person name="Loux V."/>
            <person name="Poulain J."/>
            <person name="Bernardet J.F."/>
            <person name="Touchon M."/>
            <person name="Duchaud E."/>
        </authorList>
    </citation>
    <scope>NUCLEOTIDE SEQUENCE [LARGE SCALE GENOMIC DNA]</scope>
    <source>
        <strain evidence="3">DSM 17447 / CIP 109464 / GPTSA100-9</strain>
    </source>
</reference>
<keyword evidence="1" id="KW-0732">Signal</keyword>
<protein>
    <recommendedName>
        <fullName evidence="4">TonB C-terminal domain-containing protein</fullName>
    </recommendedName>
</protein>
<dbReference type="STRING" id="1094466.KQS_11050"/>